<comment type="caution">
    <text evidence="2">The sequence shown here is derived from an EMBL/GenBank/DDBJ whole genome shotgun (WGS) entry which is preliminary data.</text>
</comment>
<keyword evidence="1" id="KW-0812">Transmembrane</keyword>
<accession>A0A558ASY8</accession>
<dbReference type="RefSeq" id="WP_145289512.1">
    <property type="nucleotide sequence ID" value="NZ_VMSJ01000004.1"/>
</dbReference>
<sequence>MNNDEKKVGFIDTGLLIVILTAISYFIAYSYETAYLSYFGFSEFSVLSVSITSLVTSLGTMVIIIIFLTLSFIGFKANIKFINSPIFKLLSKFSLFFFLILLSSLFFKFQYLYVFLSLTLILLIRIYGYPYYKYKETKGYMNKIKKNIKDIESRSQDNIGNIYLSWNSSIIGKLITIVLIFIFAFSISNILGYYAGLSKEKFYITEIDNRELVVFKIYGDNAVVAPFNTETAEYSNSIIVMNIKSDNNDVIEFEKRTFDDGIKVRD</sequence>
<feature type="transmembrane region" description="Helical" evidence="1">
    <location>
        <begin position="174"/>
        <end position="195"/>
    </location>
</feature>
<evidence type="ECO:0000313" key="2">
    <source>
        <dbReference type="EMBL" id="TVT27377.1"/>
    </source>
</evidence>
<evidence type="ECO:0000256" key="1">
    <source>
        <dbReference type="SAM" id="Phobius"/>
    </source>
</evidence>
<dbReference type="AlphaFoldDB" id="A0A558ASY8"/>
<evidence type="ECO:0000313" key="3">
    <source>
        <dbReference type="Proteomes" id="UP000315103"/>
    </source>
</evidence>
<protein>
    <submittedName>
        <fullName evidence="2">Uncharacterized protein</fullName>
    </submittedName>
</protein>
<reference evidence="2 3" key="1">
    <citation type="submission" date="2019-07" db="EMBL/GenBank/DDBJ databases">
        <title>Salinicoccus cyprini sp. nov., isolated from gastro-intestinal tract of mirror carp, Cyprinus carpio var. specularis, collected from Gobind Sagar Reservoir, Himachal Pradesh, India.</title>
        <authorList>
            <person name="Talwar C."/>
            <person name="Singh A.K."/>
            <person name="Lal R."/>
            <person name="Negi R.K."/>
        </authorList>
    </citation>
    <scope>NUCLEOTIDE SEQUENCE [LARGE SCALE GENOMIC DNA]</scope>
    <source>
        <strain evidence="2 3">CT19</strain>
    </source>
</reference>
<proteinExistence type="predicted"/>
<dbReference type="OrthoDB" id="9828129at2"/>
<keyword evidence="3" id="KW-1185">Reference proteome</keyword>
<keyword evidence="1" id="KW-0472">Membrane</keyword>
<feature type="transmembrane region" description="Helical" evidence="1">
    <location>
        <begin position="113"/>
        <end position="132"/>
    </location>
</feature>
<name>A0A558ASY8_9STAP</name>
<dbReference type="Proteomes" id="UP000315103">
    <property type="component" value="Unassembled WGS sequence"/>
</dbReference>
<feature type="transmembrane region" description="Helical" evidence="1">
    <location>
        <begin position="87"/>
        <end position="107"/>
    </location>
</feature>
<organism evidence="2 3">
    <name type="scientific">Salinicoccus cyprini</name>
    <dbReference type="NCBI Taxonomy" id="2493691"/>
    <lineage>
        <taxon>Bacteria</taxon>
        <taxon>Bacillati</taxon>
        <taxon>Bacillota</taxon>
        <taxon>Bacilli</taxon>
        <taxon>Bacillales</taxon>
        <taxon>Staphylococcaceae</taxon>
        <taxon>Salinicoccus</taxon>
    </lineage>
</organism>
<gene>
    <name evidence="2" type="ORF">FO441_10065</name>
</gene>
<feature type="transmembrane region" description="Helical" evidence="1">
    <location>
        <begin position="51"/>
        <end position="75"/>
    </location>
</feature>
<keyword evidence="1" id="KW-1133">Transmembrane helix</keyword>
<feature type="transmembrane region" description="Helical" evidence="1">
    <location>
        <begin position="9"/>
        <end position="31"/>
    </location>
</feature>
<dbReference type="EMBL" id="VMSJ01000004">
    <property type="protein sequence ID" value="TVT27377.1"/>
    <property type="molecule type" value="Genomic_DNA"/>
</dbReference>